<evidence type="ECO:0000313" key="1">
    <source>
        <dbReference type="EMBL" id="PJJ60076.1"/>
    </source>
</evidence>
<dbReference type="AlphaFoldDB" id="A0A2M9BQ41"/>
<organism evidence="1 2">
    <name type="scientific">Hymenobacter chitinivorans DSM 11115</name>
    <dbReference type="NCBI Taxonomy" id="1121954"/>
    <lineage>
        <taxon>Bacteria</taxon>
        <taxon>Pseudomonadati</taxon>
        <taxon>Bacteroidota</taxon>
        <taxon>Cytophagia</taxon>
        <taxon>Cytophagales</taxon>
        <taxon>Hymenobacteraceae</taxon>
        <taxon>Hymenobacter</taxon>
    </lineage>
</organism>
<name>A0A2M9BQ41_9BACT</name>
<reference evidence="1 2" key="1">
    <citation type="submission" date="2017-11" db="EMBL/GenBank/DDBJ databases">
        <title>Genomic Encyclopedia of Archaeal and Bacterial Type Strains, Phase II (KMG-II): From Individual Species to Whole Genera.</title>
        <authorList>
            <person name="Goeker M."/>
        </authorList>
    </citation>
    <scope>NUCLEOTIDE SEQUENCE [LARGE SCALE GENOMIC DNA]</scope>
    <source>
        <strain evidence="1 2">DSM 11115</strain>
    </source>
</reference>
<evidence type="ECO:0000313" key="2">
    <source>
        <dbReference type="Proteomes" id="UP000228535"/>
    </source>
</evidence>
<comment type="caution">
    <text evidence="1">The sequence shown here is derived from an EMBL/GenBank/DDBJ whole genome shotgun (WGS) entry which is preliminary data.</text>
</comment>
<sequence>MGGGLLAALGGEAQRLERPRVPARQLACTIEPIAREHYQGEPIIFRVRIQNKADSALTLVYALEGSDALFRAPAAYFVARQLRPAQLPAAGIRCGTVAGLDSTDFVTLSPQASFNPLLKVAQVNFLIPQIYPTLPAGDYEITFHYATLEPEQGPWMGNGTYWPEQGGQSPETLRARHWAAMRRQLRRVPRVSLQSNPVRVHVEPARPSAAQLGHE</sequence>
<protein>
    <submittedName>
        <fullName evidence="1">Uncharacterized protein</fullName>
    </submittedName>
</protein>
<dbReference type="Proteomes" id="UP000228535">
    <property type="component" value="Unassembled WGS sequence"/>
</dbReference>
<gene>
    <name evidence="1" type="ORF">CLV45_1501</name>
</gene>
<accession>A0A2M9BQ41</accession>
<dbReference type="EMBL" id="PGFA01000001">
    <property type="protein sequence ID" value="PJJ60076.1"/>
    <property type="molecule type" value="Genomic_DNA"/>
</dbReference>
<proteinExistence type="predicted"/>
<keyword evidence="2" id="KW-1185">Reference proteome</keyword>